<dbReference type="Gene3D" id="3.90.226.10">
    <property type="entry name" value="2-enoyl-CoA Hydratase, Chain A, domain 1"/>
    <property type="match status" value="1"/>
</dbReference>
<dbReference type="RefSeq" id="WP_182837110.1">
    <property type="nucleotide sequence ID" value="NZ_BAAABQ010000010.1"/>
</dbReference>
<sequence length="275" mass="28958">MIELPAELSLSVDGPVATLTIDRPDKRNAFALRMWAALPAVARAVESAPEVRVLLVRGAGDGPFSAGADIGEFGTVRRGEEAASAYSATVHAAERAIAELSKPTIALVQGWCVGGGCELALACDLRVADESARFGITPAKLGLVYNQVSTAQVVTAVGAAWAKYILFTGELLDAQTALRIGLVQQVHPREQAAEAALALARLIAQRAPITLAGAKALVNRVVEGTAEADQWAERWYAASYRSAEYTEGVTAFVDKRTADFSEIGWPKLDADGAPA</sequence>
<organism evidence="6 7">
    <name type="scientific">Kutzneria viridogrisea</name>
    <dbReference type="NCBI Taxonomy" id="47990"/>
    <lineage>
        <taxon>Bacteria</taxon>
        <taxon>Bacillati</taxon>
        <taxon>Actinomycetota</taxon>
        <taxon>Actinomycetes</taxon>
        <taxon>Pseudonocardiales</taxon>
        <taxon>Pseudonocardiaceae</taxon>
        <taxon>Kutzneria</taxon>
    </lineage>
</organism>
<evidence type="ECO:0000256" key="3">
    <source>
        <dbReference type="ARBA" id="ARBA00023709"/>
    </source>
</evidence>
<comment type="catalytic activity">
    <reaction evidence="4">
        <text>a 4-saturated-(3S)-3-hydroxyacyl-CoA = a (3E)-enoyl-CoA + H2O</text>
        <dbReference type="Rhea" id="RHEA:20724"/>
        <dbReference type="ChEBI" id="CHEBI:15377"/>
        <dbReference type="ChEBI" id="CHEBI:58521"/>
        <dbReference type="ChEBI" id="CHEBI:137480"/>
        <dbReference type="EC" id="4.2.1.17"/>
    </reaction>
</comment>
<dbReference type="EMBL" id="JACJID010000002">
    <property type="protein sequence ID" value="MBA8924878.1"/>
    <property type="molecule type" value="Genomic_DNA"/>
</dbReference>
<dbReference type="PROSITE" id="PS00166">
    <property type="entry name" value="ENOYL_COA_HYDRATASE"/>
    <property type="match status" value="1"/>
</dbReference>
<keyword evidence="2" id="KW-0456">Lyase</keyword>
<dbReference type="PANTHER" id="PTHR11941:SF54">
    <property type="entry name" value="ENOYL-COA HYDRATASE, MITOCHONDRIAL"/>
    <property type="match status" value="1"/>
</dbReference>
<dbReference type="SUPFAM" id="SSF52096">
    <property type="entry name" value="ClpP/crotonase"/>
    <property type="match status" value="1"/>
</dbReference>
<dbReference type="InterPro" id="IPR018376">
    <property type="entry name" value="Enoyl-CoA_hyd/isom_CS"/>
</dbReference>
<dbReference type="PANTHER" id="PTHR11941">
    <property type="entry name" value="ENOYL-COA HYDRATASE-RELATED"/>
    <property type="match status" value="1"/>
</dbReference>
<comment type="caution">
    <text evidence="6">The sequence shown here is derived from an EMBL/GenBank/DDBJ whole genome shotgun (WGS) entry which is preliminary data.</text>
</comment>
<dbReference type="InterPro" id="IPR014748">
    <property type="entry name" value="Enoyl-CoA_hydra_C"/>
</dbReference>
<name>A0ABR6BDC6_9PSEU</name>
<gene>
    <name evidence="6" type="ORF">BC739_002077</name>
</gene>
<evidence type="ECO:0000256" key="5">
    <source>
        <dbReference type="RuleBase" id="RU003707"/>
    </source>
</evidence>
<keyword evidence="7" id="KW-1185">Reference proteome</keyword>
<evidence type="ECO:0000313" key="6">
    <source>
        <dbReference type="EMBL" id="MBA8924878.1"/>
    </source>
</evidence>
<dbReference type="InterPro" id="IPR001753">
    <property type="entry name" value="Enoyl-CoA_hydra/iso"/>
</dbReference>
<accession>A0ABR6BDC6</accession>
<proteinExistence type="inferred from homology"/>
<comment type="catalytic activity">
    <reaction evidence="3">
        <text>a (3S)-3-hydroxyacyl-CoA = a (2E)-enoyl-CoA + H2O</text>
        <dbReference type="Rhea" id="RHEA:16105"/>
        <dbReference type="ChEBI" id="CHEBI:15377"/>
        <dbReference type="ChEBI" id="CHEBI:57318"/>
        <dbReference type="ChEBI" id="CHEBI:58856"/>
        <dbReference type="EC" id="4.2.1.17"/>
    </reaction>
</comment>
<dbReference type="Gene3D" id="1.10.12.10">
    <property type="entry name" value="Lyase 2-enoyl-coa Hydratase, Chain A, domain 2"/>
    <property type="match status" value="1"/>
</dbReference>
<dbReference type="Pfam" id="PF00378">
    <property type="entry name" value="ECH_1"/>
    <property type="match status" value="1"/>
</dbReference>
<dbReference type="Proteomes" id="UP000517916">
    <property type="component" value="Unassembled WGS sequence"/>
</dbReference>
<evidence type="ECO:0000256" key="2">
    <source>
        <dbReference type="ARBA" id="ARBA00023239"/>
    </source>
</evidence>
<dbReference type="CDD" id="cd06558">
    <property type="entry name" value="crotonase-like"/>
    <property type="match status" value="1"/>
</dbReference>
<protein>
    <submittedName>
        <fullName evidence="6">Enoyl-CoA hydratase/carnithine racemase</fullName>
    </submittedName>
</protein>
<evidence type="ECO:0000313" key="7">
    <source>
        <dbReference type="Proteomes" id="UP000517916"/>
    </source>
</evidence>
<evidence type="ECO:0000256" key="1">
    <source>
        <dbReference type="ARBA" id="ARBA00005254"/>
    </source>
</evidence>
<evidence type="ECO:0000256" key="4">
    <source>
        <dbReference type="ARBA" id="ARBA00023717"/>
    </source>
</evidence>
<reference evidence="6 7" key="1">
    <citation type="submission" date="2020-08" db="EMBL/GenBank/DDBJ databases">
        <title>Genomic Encyclopedia of Archaeal and Bacterial Type Strains, Phase II (KMG-II): from individual species to whole genera.</title>
        <authorList>
            <person name="Goeker M."/>
        </authorList>
    </citation>
    <scope>NUCLEOTIDE SEQUENCE [LARGE SCALE GENOMIC DNA]</scope>
    <source>
        <strain evidence="6 7">DSM 43850</strain>
    </source>
</reference>
<dbReference type="InterPro" id="IPR029045">
    <property type="entry name" value="ClpP/crotonase-like_dom_sf"/>
</dbReference>
<comment type="similarity">
    <text evidence="1 5">Belongs to the enoyl-CoA hydratase/isomerase family.</text>
</comment>